<protein>
    <submittedName>
        <fullName evidence="4">Fumarylacetoacetate hydrolase domain containing 2A</fullName>
    </submittedName>
</protein>
<dbReference type="SUPFAM" id="SSF56529">
    <property type="entry name" value="FAH"/>
    <property type="match status" value="1"/>
</dbReference>
<keyword evidence="5" id="KW-1185">Reference proteome</keyword>
<dbReference type="Gene3D" id="3.90.850.10">
    <property type="entry name" value="Fumarylacetoacetase-like, C-terminal domain"/>
    <property type="match status" value="1"/>
</dbReference>
<comment type="similarity">
    <text evidence="1">Belongs to the FAH family.</text>
</comment>
<dbReference type="Pfam" id="PF01557">
    <property type="entry name" value="FAA_hydrolase"/>
    <property type="match status" value="1"/>
</dbReference>
<organism evidence="4 5">
    <name type="scientific">Coturnix japonica</name>
    <name type="common">Japanese quail</name>
    <name type="synonym">Coturnix coturnix japonica</name>
    <dbReference type="NCBI Taxonomy" id="93934"/>
    <lineage>
        <taxon>Eukaryota</taxon>
        <taxon>Metazoa</taxon>
        <taxon>Chordata</taxon>
        <taxon>Craniata</taxon>
        <taxon>Vertebrata</taxon>
        <taxon>Euteleostomi</taxon>
        <taxon>Archelosauria</taxon>
        <taxon>Archosauria</taxon>
        <taxon>Dinosauria</taxon>
        <taxon>Saurischia</taxon>
        <taxon>Theropoda</taxon>
        <taxon>Coelurosauria</taxon>
        <taxon>Aves</taxon>
        <taxon>Neognathae</taxon>
        <taxon>Galloanserae</taxon>
        <taxon>Galliformes</taxon>
        <taxon>Phasianidae</taxon>
        <taxon>Perdicinae</taxon>
        <taxon>Coturnix</taxon>
    </lineage>
</organism>
<gene>
    <name evidence="4" type="primary">FAHD2A</name>
</gene>
<evidence type="ECO:0000256" key="1">
    <source>
        <dbReference type="ARBA" id="ARBA00010211"/>
    </source>
</evidence>
<proteinExistence type="inferred from homology"/>
<evidence type="ECO:0000313" key="4">
    <source>
        <dbReference type="Ensembl" id="ENSCJPP00005013614.1"/>
    </source>
</evidence>
<sequence>MAVSRLPGAMRLLRFQRPGAAGPRLGLQEEEGGDVVDLSEAEPELPRSMRAFLESGEHGLAAARRWALASGRHRLPRAGVRLLAPIDDPEKVICVGLNYRDHCLEQDVKVPKEPLIFSKFPSAITGPFDDIVHPEVDWEAELAAIVGKAGRHIQESVAMEHIVGFAVANDVSARDWQMRRNGRQWLLGKTFDTFCPIGPAIVTKDSVTGGDLTGWEAFFQLHGMTHLLCRCPQPAHPLQRQRAADAEQQHQPTRLQAAPAHCLGVPVCSTGRRETTAS</sequence>
<reference evidence="4" key="1">
    <citation type="submission" date="2015-11" db="EMBL/GenBank/DDBJ databases">
        <authorList>
            <consortium name="International Coturnix japonica Genome Analysis Consortium"/>
            <person name="Warren W."/>
            <person name="Burt D.W."/>
            <person name="Antin P.B."/>
            <person name="Lanford R."/>
            <person name="Gros J."/>
            <person name="Wilson R.K."/>
        </authorList>
    </citation>
    <scope>NUCLEOTIDE SEQUENCE [LARGE SCALE GENOMIC DNA]</scope>
</reference>
<reference evidence="4" key="3">
    <citation type="submission" date="2025-09" db="UniProtKB">
        <authorList>
            <consortium name="Ensembl"/>
        </authorList>
    </citation>
    <scope>IDENTIFICATION</scope>
</reference>
<dbReference type="Ensembl" id="ENSCJPT00005019519.1">
    <property type="protein sequence ID" value="ENSCJPP00005013614.1"/>
    <property type="gene ID" value="ENSCJPG00005011462.1"/>
</dbReference>
<dbReference type="AlphaFoldDB" id="A0A8C2TJI9"/>
<dbReference type="Proteomes" id="UP000694412">
    <property type="component" value="Chromosome 22"/>
</dbReference>
<dbReference type="GO" id="GO:0006107">
    <property type="term" value="P:oxaloacetate metabolic process"/>
    <property type="evidence" value="ECO:0007669"/>
    <property type="project" value="Ensembl"/>
</dbReference>
<dbReference type="InterPro" id="IPR011234">
    <property type="entry name" value="Fumarylacetoacetase-like_C"/>
</dbReference>
<name>A0A8C2TJI9_COTJA</name>
<accession>A0A8C2TJI9</accession>
<dbReference type="PANTHER" id="PTHR42796">
    <property type="entry name" value="FUMARYLACETOACETATE HYDROLASE DOMAIN-CONTAINING PROTEIN 2A-RELATED"/>
    <property type="match status" value="1"/>
</dbReference>
<dbReference type="InterPro" id="IPR036663">
    <property type="entry name" value="Fumarylacetoacetase_C_sf"/>
</dbReference>
<keyword evidence="2" id="KW-0479">Metal-binding</keyword>
<dbReference type="GeneTree" id="ENSGT00940000160571"/>
<dbReference type="PANTHER" id="PTHR42796:SF4">
    <property type="entry name" value="FUMARYLACETOACETATE HYDROLASE DOMAIN-CONTAINING PROTEIN 2A"/>
    <property type="match status" value="1"/>
</dbReference>
<dbReference type="GO" id="GO:0050163">
    <property type="term" value="F:oxaloacetate tautomerase activity"/>
    <property type="evidence" value="ECO:0007669"/>
    <property type="project" value="Ensembl"/>
</dbReference>
<evidence type="ECO:0000259" key="3">
    <source>
        <dbReference type="Pfam" id="PF01557"/>
    </source>
</evidence>
<reference evidence="4" key="2">
    <citation type="submission" date="2025-08" db="UniProtKB">
        <authorList>
            <consortium name="Ensembl"/>
        </authorList>
    </citation>
    <scope>IDENTIFICATION</scope>
</reference>
<evidence type="ECO:0000313" key="5">
    <source>
        <dbReference type="Proteomes" id="UP000694412"/>
    </source>
</evidence>
<dbReference type="InterPro" id="IPR051121">
    <property type="entry name" value="FAH"/>
</dbReference>
<feature type="domain" description="Fumarylacetoacetase-like C-terminal" evidence="3">
    <location>
        <begin position="91"/>
        <end position="209"/>
    </location>
</feature>
<evidence type="ECO:0000256" key="2">
    <source>
        <dbReference type="ARBA" id="ARBA00022723"/>
    </source>
</evidence>
<dbReference type="GO" id="GO:0046872">
    <property type="term" value="F:metal ion binding"/>
    <property type="evidence" value="ECO:0007669"/>
    <property type="project" value="UniProtKB-KW"/>
</dbReference>